<dbReference type="SUPFAM" id="SSF50475">
    <property type="entry name" value="FMN-binding split barrel"/>
    <property type="match status" value="1"/>
</dbReference>
<protein>
    <submittedName>
        <fullName evidence="3">Uncharacterized protein</fullName>
    </submittedName>
</protein>
<evidence type="ECO:0000313" key="4">
    <source>
        <dbReference type="Proteomes" id="UP000188879"/>
    </source>
</evidence>
<dbReference type="InterPro" id="IPR019595">
    <property type="entry name" value="DUF2470"/>
</dbReference>
<proteinExistence type="predicted"/>
<organism evidence="3 4">
    <name type="scientific">Teichococcus deserti</name>
    <dbReference type="NCBI Taxonomy" id="1817963"/>
    <lineage>
        <taxon>Bacteria</taxon>
        <taxon>Pseudomonadati</taxon>
        <taxon>Pseudomonadota</taxon>
        <taxon>Alphaproteobacteria</taxon>
        <taxon>Acetobacterales</taxon>
        <taxon>Roseomonadaceae</taxon>
        <taxon>Roseomonas</taxon>
    </lineage>
</organism>
<dbReference type="GO" id="GO:0005737">
    <property type="term" value="C:cytoplasm"/>
    <property type="evidence" value="ECO:0007669"/>
    <property type="project" value="UniProtKB-ARBA"/>
</dbReference>
<dbReference type="Gene3D" id="3.20.180.10">
    <property type="entry name" value="PNP-oxidase-like"/>
    <property type="match status" value="1"/>
</dbReference>
<evidence type="ECO:0000259" key="2">
    <source>
        <dbReference type="Pfam" id="PF10615"/>
    </source>
</evidence>
<dbReference type="PANTHER" id="PTHR13343">
    <property type="entry name" value="CREG1 PROTEIN"/>
    <property type="match status" value="1"/>
</dbReference>
<dbReference type="InterPro" id="IPR011576">
    <property type="entry name" value="Pyridox_Oxase_N"/>
</dbReference>
<dbReference type="Proteomes" id="UP000188879">
    <property type="component" value="Unassembled WGS sequence"/>
</dbReference>
<feature type="domain" description="Pyridoxamine 5'-phosphate oxidase N-terminal" evidence="1">
    <location>
        <begin position="9"/>
        <end position="133"/>
    </location>
</feature>
<dbReference type="EMBL" id="MLCO01000077">
    <property type="protein sequence ID" value="ONG54963.1"/>
    <property type="molecule type" value="Genomic_DNA"/>
</dbReference>
<name>A0A1V2H4Q1_9PROT</name>
<dbReference type="AlphaFoldDB" id="A0A1V2H4Q1"/>
<accession>A0A1V2H4Q1</accession>
<dbReference type="Gene3D" id="2.30.110.10">
    <property type="entry name" value="Electron Transport, Fmn-binding Protein, Chain A"/>
    <property type="match status" value="1"/>
</dbReference>
<dbReference type="PANTHER" id="PTHR13343:SF17">
    <property type="entry name" value="CELLULAR REPRESSOR OF E1A-STIMULATED GENES, ISOFORM A"/>
    <property type="match status" value="1"/>
</dbReference>
<dbReference type="InterPro" id="IPR037119">
    <property type="entry name" value="Haem_oxidase_HugZ-like_sf"/>
</dbReference>
<dbReference type="OrthoDB" id="9814594at2"/>
<dbReference type="Pfam" id="PF01243">
    <property type="entry name" value="PNPOx_N"/>
    <property type="match status" value="1"/>
</dbReference>
<reference evidence="3 4" key="1">
    <citation type="submission" date="2016-10" db="EMBL/GenBank/DDBJ databases">
        <title>Draft Genome sequence of Roseomonas sp. strain M3.</title>
        <authorList>
            <person name="Subhash Y."/>
            <person name="Lee S."/>
        </authorList>
    </citation>
    <scope>NUCLEOTIDE SEQUENCE [LARGE SCALE GENOMIC DNA]</scope>
    <source>
        <strain evidence="3 4">M3</strain>
    </source>
</reference>
<dbReference type="InterPro" id="IPR012349">
    <property type="entry name" value="Split_barrel_FMN-bd"/>
</dbReference>
<dbReference type="Pfam" id="PF10615">
    <property type="entry name" value="DUF2470"/>
    <property type="match status" value="1"/>
</dbReference>
<evidence type="ECO:0000313" key="3">
    <source>
        <dbReference type="EMBL" id="ONG54963.1"/>
    </source>
</evidence>
<sequence>MDKVEAARQARRLLRNARQGVLATQRDGQPYAALVTPAMAPDLSPLLWLSRLSEHARQLAIEPRCALMVQGAAEGENPQTAPRVTVTGLAEPVPDGEIVALKAHWLAHHPYAEAYAGFGDFSLWRIVLQAAQLVGGFAAAARLKGSELRPDPDAVAAVAAAAPQIVEHMNADHPDAVENIAARLPGQMPGAGAEGWRMLAVDVDGCLFSRGPERCRLDFGAPAADASGVRQALVEAARATRAAGED</sequence>
<feature type="domain" description="DUF2470" evidence="2">
    <location>
        <begin position="164"/>
        <end position="235"/>
    </location>
</feature>
<keyword evidence="4" id="KW-1185">Reference proteome</keyword>
<comment type="caution">
    <text evidence="3">The sequence shown here is derived from an EMBL/GenBank/DDBJ whole genome shotgun (WGS) entry which is preliminary data.</text>
</comment>
<gene>
    <name evidence="3" type="ORF">BKE38_09530</name>
</gene>
<dbReference type="RefSeq" id="WP_076957120.1">
    <property type="nucleotide sequence ID" value="NZ_MLCO01000077.1"/>
</dbReference>
<evidence type="ECO:0000259" key="1">
    <source>
        <dbReference type="Pfam" id="PF01243"/>
    </source>
</evidence>